<organism evidence="8 9">
    <name type="scientific">Salinisphaera hydrothermalis (strain C41B8)</name>
    <dbReference type="NCBI Taxonomy" id="1304275"/>
    <lineage>
        <taxon>Bacteria</taxon>
        <taxon>Pseudomonadati</taxon>
        <taxon>Pseudomonadota</taxon>
        <taxon>Gammaproteobacteria</taxon>
        <taxon>Salinisphaerales</taxon>
        <taxon>Salinisphaeraceae</taxon>
        <taxon>Salinisphaera</taxon>
    </lineage>
</organism>
<evidence type="ECO:0000256" key="1">
    <source>
        <dbReference type="ARBA" id="ARBA00010577"/>
    </source>
</evidence>
<dbReference type="InterPro" id="IPR025965">
    <property type="entry name" value="FlgD/Vpr_Ig-like"/>
</dbReference>
<dbReference type="AlphaFoldDB" id="A0A084IMU9"/>
<dbReference type="PATRIC" id="fig|1304275.5.peg.1442"/>
<evidence type="ECO:0000256" key="5">
    <source>
        <dbReference type="RuleBase" id="RU362076"/>
    </source>
</evidence>
<name>A0A084IMU9_SALHC</name>
<feature type="domain" description="FlgD Tudor-like" evidence="7">
    <location>
        <begin position="93"/>
        <end position="228"/>
    </location>
</feature>
<reference evidence="8 9" key="1">
    <citation type="submission" date="2013-03" db="EMBL/GenBank/DDBJ databases">
        <title>Salinisphaera hydrothermalis C41B8 Genome Sequencing.</title>
        <authorList>
            <person name="Li C."/>
            <person name="Lai Q."/>
            <person name="Shao Z."/>
        </authorList>
    </citation>
    <scope>NUCLEOTIDE SEQUENCE [LARGE SCALE GENOMIC DNA]</scope>
    <source>
        <strain evidence="8 9">C41B8</strain>
    </source>
</reference>
<dbReference type="Pfam" id="PF03963">
    <property type="entry name" value="FlgD"/>
    <property type="match status" value="1"/>
</dbReference>
<gene>
    <name evidence="8" type="primary">flgD</name>
    <name evidence="8" type="ORF">C41B8_07052</name>
</gene>
<dbReference type="Proteomes" id="UP000028302">
    <property type="component" value="Unassembled WGS sequence"/>
</dbReference>
<keyword evidence="8" id="KW-0966">Cell projection</keyword>
<evidence type="ECO:0000313" key="9">
    <source>
        <dbReference type="Proteomes" id="UP000028302"/>
    </source>
</evidence>
<keyword evidence="8" id="KW-0969">Cilium</keyword>
<evidence type="ECO:0000259" key="6">
    <source>
        <dbReference type="Pfam" id="PF13860"/>
    </source>
</evidence>
<keyword evidence="8" id="KW-0282">Flagellum</keyword>
<protein>
    <recommendedName>
        <fullName evidence="2 5">Basal-body rod modification protein FlgD</fullName>
    </recommendedName>
</protein>
<dbReference type="Gene3D" id="2.60.40.4070">
    <property type="match status" value="1"/>
</dbReference>
<proteinExistence type="inferred from homology"/>
<dbReference type="InterPro" id="IPR005648">
    <property type="entry name" value="FlgD"/>
</dbReference>
<keyword evidence="3 5" id="KW-1005">Bacterial flagellum biogenesis</keyword>
<sequence>MYANASSKAAAAANASSASGSASTSGTTAATSNTQDLSNRFLTLLVAQMKNQDPLNPTDNSQVTSQIAQINTVTGINNLNDTLGKITGQIDTSQQLQASSLIGHKVLVPGNEVKVGSDGTATAFGVDLPADAKKMSITITDNAGNVVHKSEYTDQAAGVQSFQWDGKDASGAQVDPGKYTINISAQDSQGDDIKAQGLDTGYVDGVVSSGSGPKLDLGPGGLVDLNNVYQIL</sequence>
<evidence type="ECO:0000259" key="7">
    <source>
        <dbReference type="Pfam" id="PF13861"/>
    </source>
</evidence>
<dbReference type="GO" id="GO:0044781">
    <property type="term" value="P:bacterial-type flagellum organization"/>
    <property type="evidence" value="ECO:0007669"/>
    <property type="project" value="UniProtKB-UniRule"/>
</dbReference>
<dbReference type="Pfam" id="PF13860">
    <property type="entry name" value="FlgD_ig"/>
    <property type="match status" value="1"/>
</dbReference>
<dbReference type="eggNOG" id="COG1843">
    <property type="taxonomic scope" value="Bacteria"/>
</dbReference>
<dbReference type="STRING" id="1304275.C41B8_07052"/>
<dbReference type="EMBL" id="APNK01000007">
    <property type="protein sequence ID" value="KEZ78033.1"/>
    <property type="molecule type" value="Genomic_DNA"/>
</dbReference>
<comment type="similarity">
    <text evidence="1 5">Belongs to the FlgD family.</text>
</comment>
<comment type="function">
    <text evidence="4 5">Required for flagellar hook formation. May act as a scaffolding protein.</text>
</comment>
<evidence type="ECO:0000256" key="4">
    <source>
        <dbReference type="ARBA" id="ARBA00024746"/>
    </source>
</evidence>
<evidence type="ECO:0000313" key="8">
    <source>
        <dbReference type="EMBL" id="KEZ78033.1"/>
    </source>
</evidence>
<dbReference type="InterPro" id="IPR025963">
    <property type="entry name" value="FLgD_Tudor"/>
</dbReference>
<evidence type="ECO:0000256" key="2">
    <source>
        <dbReference type="ARBA" id="ARBA00016013"/>
    </source>
</evidence>
<feature type="domain" description="FlgD/Vpr Ig-like" evidence="6">
    <location>
        <begin position="110"/>
        <end position="187"/>
    </location>
</feature>
<comment type="caution">
    <text evidence="8">The sequence shown here is derived from an EMBL/GenBank/DDBJ whole genome shotgun (WGS) entry which is preliminary data.</text>
</comment>
<accession>A0A084IMU9</accession>
<evidence type="ECO:0000256" key="3">
    <source>
        <dbReference type="ARBA" id="ARBA00022795"/>
    </source>
</evidence>
<keyword evidence="9" id="KW-1185">Reference proteome</keyword>
<dbReference type="Pfam" id="PF13861">
    <property type="entry name" value="FLgD_tudor"/>
    <property type="match status" value="1"/>
</dbReference>
<dbReference type="Gene3D" id="2.30.30.910">
    <property type="match status" value="1"/>
</dbReference>